<evidence type="ECO:0000256" key="1">
    <source>
        <dbReference type="ARBA" id="ARBA00022729"/>
    </source>
</evidence>
<dbReference type="EMBL" id="BAMD01000033">
    <property type="protein sequence ID" value="GAF03895.1"/>
    <property type="molecule type" value="Genomic_DNA"/>
</dbReference>
<dbReference type="PANTHER" id="PTHR33619">
    <property type="entry name" value="POLYSACCHARIDE EXPORT PROTEIN GFCE-RELATED"/>
    <property type="match status" value="1"/>
</dbReference>
<dbReference type="STRING" id="869213.GCA_000517085_02242"/>
<keyword evidence="2" id="KW-0472">Membrane</keyword>
<evidence type="ECO:0000313" key="4">
    <source>
        <dbReference type="EMBL" id="GAF03895.1"/>
    </source>
</evidence>
<evidence type="ECO:0000259" key="3">
    <source>
        <dbReference type="Pfam" id="PF02563"/>
    </source>
</evidence>
<dbReference type="InterPro" id="IPR049712">
    <property type="entry name" value="Poly_export"/>
</dbReference>
<feature type="domain" description="Polysaccharide export protein N-terminal" evidence="3">
    <location>
        <begin position="70"/>
        <end position="162"/>
    </location>
</feature>
<dbReference type="Proteomes" id="UP000019402">
    <property type="component" value="Unassembled WGS sequence"/>
</dbReference>
<dbReference type="InterPro" id="IPR003715">
    <property type="entry name" value="Poly_export_N"/>
</dbReference>
<protein>
    <submittedName>
        <fullName evidence="4">Polysaccharide export protein Wza</fullName>
    </submittedName>
</protein>
<proteinExistence type="predicted"/>
<feature type="transmembrane region" description="Helical" evidence="2">
    <location>
        <begin position="260"/>
        <end position="279"/>
    </location>
</feature>
<dbReference type="AlphaFoldDB" id="W7XZ03"/>
<accession>W7XZ03</accession>
<dbReference type="RefSeq" id="WP_235208207.1">
    <property type="nucleotide sequence ID" value="NZ_BAMD01000033.1"/>
</dbReference>
<reference evidence="4 5" key="1">
    <citation type="journal article" date="2014" name="Genome Announc.">
        <title>Draft Genome Sequence of Cytophaga fermentans JCM 21142T, a Facultative Anaerobe Isolated from Marine Mud.</title>
        <authorList>
            <person name="Starns D."/>
            <person name="Oshima K."/>
            <person name="Suda W."/>
            <person name="Iino T."/>
            <person name="Yuki M."/>
            <person name="Inoue J."/>
            <person name="Kitamura K."/>
            <person name="Iida T."/>
            <person name="Darby A."/>
            <person name="Hattori M."/>
            <person name="Ohkuma M."/>
        </authorList>
    </citation>
    <scope>NUCLEOTIDE SEQUENCE [LARGE SCALE GENOMIC DNA]</scope>
    <source>
        <strain evidence="4 5">JCM 21142</strain>
    </source>
</reference>
<keyword evidence="2" id="KW-1133">Transmembrane helix</keyword>
<sequence length="280" mass="31777">MQKIFMRLYTLLFVLALPFTDRANHSFKGIIKWLPLLLVVLTVSCIPQKELLYLQEKDSIVEYETVTEITGKYILQTNDYLFIQVSTFDPKLSEFFNATQGNSSSQSTQNNLFMYMVDDNMDIDFPYAGKINLRGCNLEQAKTKIRVALKPYLKDFNLVVRLGSNSFTILGEVKSPGRHTMSKDQITIFEALGIAGDLTAYGKRKDMKIVRPQADGSYETYVVDITDHKIIGSDKYFIYPNDLIYVRPIRAKQLGIGESFSLGIFSSLLALALTVVTLTR</sequence>
<evidence type="ECO:0000313" key="5">
    <source>
        <dbReference type="Proteomes" id="UP000019402"/>
    </source>
</evidence>
<gene>
    <name evidence="4" type="ORF">JCM21142_72583</name>
</gene>
<dbReference type="PANTHER" id="PTHR33619:SF3">
    <property type="entry name" value="POLYSACCHARIDE EXPORT PROTEIN GFCE-RELATED"/>
    <property type="match status" value="1"/>
</dbReference>
<dbReference type="eggNOG" id="COG1596">
    <property type="taxonomic scope" value="Bacteria"/>
</dbReference>
<evidence type="ECO:0000256" key="2">
    <source>
        <dbReference type="SAM" id="Phobius"/>
    </source>
</evidence>
<dbReference type="GO" id="GO:0015159">
    <property type="term" value="F:polysaccharide transmembrane transporter activity"/>
    <property type="evidence" value="ECO:0007669"/>
    <property type="project" value="InterPro"/>
</dbReference>
<organism evidence="4 5">
    <name type="scientific">Saccharicrinis fermentans DSM 9555 = JCM 21142</name>
    <dbReference type="NCBI Taxonomy" id="869213"/>
    <lineage>
        <taxon>Bacteria</taxon>
        <taxon>Pseudomonadati</taxon>
        <taxon>Bacteroidota</taxon>
        <taxon>Bacteroidia</taxon>
        <taxon>Marinilabiliales</taxon>
        <taxon>Marinilabiliaceae</taxon>
        <taxon>Saccharicrinis</taxon>
    </lineage>
</organism>
<comment type="caution">
    <text evidence="4">The sequence shown here is derived from an EMBL/GenBank/DDBJ whole genome shotgun (WGS) entry which is preliminary data.</text>
</comment>
<keyword evidence="5" id="KW-1185">Reference proteome</keyword>
<keyword evidence="2" id="KW-0812">Transmembrane</keyword>
<dbReference type="Gene3D" id="3.10.560.10">
    <property type="entry name" value="Outer membrane lipoprotein wza domain like"/>
    <property type="match status" value="1"/>
</dbReference>
<keyword evidence="1" id="KW-0732">Signal</keyword>
<name>W7XZ03_9BACT</name>
<dbReference type="Pfam" id="PF02563">
    <property type="entry name" value="Poly_export"/>
    <property type="match status" value="1"/>
</dbReference>